<reference evidence="9 10" key="1">
    <citation type="submission" date="2020-08" db="EMBL/GenBank/DDBJ databases">
        <title>Genomic Encyclopedia of Type Strains, Phase IV (KMG-IV): sequencing the most valuable type-strain genomes for metagenomic binning, comparative biology and taxonomic classification.</title>
        <authorList>
            <person name="Goeker M."/>
        </authorList>
    </citation>
    <scope>NUCLEOTIDE SEQUENCE [LARGE SCALE GENOMIC DNA]</scope>
    <source>
        <strain evidence="9 10">DSM 102850</strain>
    </source>
</reference>
<comment type="catalytic activity">
    <reaction evidence="4 5">
        <text>a 3'-end 3'-phospho-ribonucleotide-RNA + ATP = a 3'-end 2',3'-cyclophospho-ribonucleotide-RNA + AMP + diphosphate</text>
        <dbReference type="Rhea" id="RHEA:23976"/>
        <dbReference type="Rhea" id="RHEA-COMP:10463"/>
        <dbReference type="Rhea" id="RHEA-COMP:10464"/>
        <dbReference type="ChEBI" id="CHEBI:30616"/>
        <dbReference type="ChEBI" id="CHEBI:33019"/>
        <dbReference type="ChEBI" id="CHEBI:83062"/>
        <dbReference type="ChEBI" id="CHEBI:83064"/>
        <dbReference type="ChEBI" id="CHEBI:456215"/>
        <dbReference type="EC" id="6.5.1.4"/>
    </reaction>
</comment>
<dbReference type="InterPro" id="IPR037136">
    <property type="entry name" value="RNA3'_phos_cyclase_dom_sf"/>
</dbReference>
<dbReference type="InterPro" id="IPR000228">
    <property type="entry name" value="RNA3'_term_phos_cyc"/>
</dbReference>
<name>A0A840I8J8_9PROT</name>
<evidence type="ECO:0000256" key="4">
    <source>
        <dbReference type="ARBA" id="ARBA00024481"/>
    </source>
</evidence>
<dbReference type="NCBIfam" id="NF003246">
    <property type="entry name" value="PRK04204.1-2"/>
    <property type="match status" value="1"/>
</dbReference>
<feature type="domain" description="RNA 3'-terminal phosphate cyclase insert" evidence="8">
    <location>
        <begin position="181"/>
        <end position="272"/>
    </location>
</feature>
<evidence type="ECO:0000313" key="10">
    <source>
        <dbReference type="Proteomes" id="UP000563524"/>
    </source>
</evidence>
<dbReference type="SUPFAM" id="SSF55205">
    <property type="entry name" value="EPT/RTPC-like"/>
    <property type="match status" value="1"/>
</dbReference>
<dbReference type="SUPFAM" id="SSF52913">
    <property type="entry name" value="RNA 3'-terminal phosphate cyclase, RPTC, insert domain"/>
    <property type="match status" value="1"/>
</dbReference>
<dbReference type="Pfam" id="PF05189">
    <property type="entry name" value="RTC_insert"/>
    <property type="match status" value="1"/>
</dbReference>
<feature type="domain" description="RNA 3'-terminal phosphate cyclase" evidence="7">
    <location>
        <begin position="9"/>
        <end position="323"/>
    </location>
</feature>
<gene>
    <name evidence="5" type="primary">rtcA</name>
    <name evidence="9" type="ORF">GGQ59_002830</name>
</gene>
<dbReference type="GO" id="GO:0003963">
    <property type="term" value="F:RNA-3'-phosphate cyclase activity"/>
    <property type="evidence" value="ECO:0007669"/>
    <property type="project" value="UniProtKB-UniRule"/>
</dbReference>
<dbReference type="PANTHER" id="PTHR11096:SF0">
    <property type="entry name" value="RNA 3'-TERMINAL PHOSPHATE CYCLASE"/>
    <property type="match status" value="1"/>
</dbReference>
<protein>
    <recommendedName>
        <fullName evidence="5 6">RNA 3'-terminal phosphate cyclase</fullName>
        <shortName evidence="5">RNA cyclase</shortName>
        <shortName evidence="5">RNA-3'-phosphate cyclase</shortName>
        <ecNumber evidence="5 6">6.5.1.4</ecNumber>
    </recommendedName>
</protein>
<organism evidence="9 10">
    <name type="scientific">Parvularcula dongshanensis</name>
    <dbReference type="NCBI Taxonomy" id="1173995"/>
    <lineage>
        <taxon>Bacteria</taxon>
        <taxon>Pseudomonadati</taxon>
        <taxon>Pseudomonadota</taxon>
        <taxon>Alphaproteobacteria</taxon>
        <taxon>Parvularculales</taxon>
        <taxon>Parvularculaceae</taxon>
        <taxon>Parvularcula</taxon>
    </lineage>
</organism>
<dbReference type="HAMAP" id="MF_00200">
    <property type="entry name" value="RTC"/>
    <property type="match status" value="1"/>
</dbReference>
<dbReference type="Gene3D" id="3.30.360.20">
    <property type="entry name" value="RNA 3'-terminal phosphate cyclase, insert domain"/>
    <property type="match status" value="1"/>
</dbReference>
<evidence type="ECO:0000256" key="6">
    <source>
        <dbReference type="NCBIfam" id="TIGR03399"/>
    </source>
</evidence>
<dbReference type="RefSeq" id="WP_183819679.1">
    <property type="nucleotide sequence ID" value="NZ_JACHOB010000007.1"/>
</dbReference>
<feature type="binding site" evidence="5">
    <location>
        <position position="100"/>
    </location>
    <ligand>
        <name>ATP</name>
        <dbReference type="ChEBI" id="CHEBI:30616"/>
    </ligand>
</feature>
<evidence type="ECO:0000259" key="7">
    <source>
        <dbReference type="Pfam" id="PF01137"/>
    </source>
</evidence>
<dbReference type="GO" id="GO:0006396">
    <property type="term" value="P:RNA processing"/>
    <property type="evidence" value="ECO:0007669"/>
    <property type="project" value="UniProtKB-UniRule"/>
</dbReference>
<dbReference type="Pfam" id="PF01137">
    <property type="entry name" value="RTC"/>
    <property type="match status" value="1"/>
</dbReference>
<evidence type="ECO:0000256" key="3">
    <source>
        <dbReference type="ARBA" id="ARBA00022741"/>
    </source>
</evidence>
<dbReference type="GO" id="GO:0005737">
    <property type="term" value="C:cytoplasm"/>
    <property type="evidence" value="ECO:0007669"/>
    <property type="project" value="UniProtKB-SubCell"/>
</dbReference>
<keyword evidence="5" id="KW-0067">ATP-binding</keyword>
<dbReference type="PIRSF" id="PIRSF005378">
    <property type="entry name" value="RNA3'_term_phos_cycl_euk"/>
    <property type="match status" value="1"/>
</dbReference>
<evidence type="ECO:0000256" key="1">
    <source>
        <dbReference type="ARBA" id="ARBA00009206"/>
    </source>
</evidence>
<keyword evidence="5" id="KW-0963">Cytoplasm</keyword>
<sequence>MITIDGSEGEGGGQVLRSALSLSACTGQAFRIKNIRSGRKKPGLMRQHLTCVHAAAAVCGGKAVGGQLGSTELAFTPGEPRGGEFAFDVGTAGATTLVFQTLLPILLAADEPSTLRLCGGTHTMSAPTLDFVTHAFLPPLRAVGARVDTSLVRRGFYPAAGGEWTATIAPLDAPAPLDLCERGAIVSVTAEALRANLRSDICEREIAVLRDALALSEDAVRHVTCDGPGPGNVVQVYAEHEAHTEVFSELGRYGVKAETVARRAADEARAYLSGDGTVSEHLADQLLLPLALLAGGRFTATVLSSHFHTNVRTIGTFLDVDVEFGAHAQSQMVQVGKGVV</sequence>
<dbReference type="InterPro" id="IPR013792">
    <property type="entry name" value="RNA3'P_cycl/enolpyr_Trfase_a/b"/>
</dbReference>
<dbReference type="EMBL" id="JACHOB010000007">
    <property type="protein sequence ID" value="MBB4660280.1"/>
    <property type="molecule type" value="Genomic_DNA"/>
</dbReference>
<feature type="active site" description="Tele-AMP-histidine intermediate" evidence="5">
    <location>
        <position position="306"/>
    </location>
</feature>
<comment type="similarity">
    <text evidence="1 5">Belongs to the RNA 3'-terminal cyclase family. Type 1 subfamily.</text>
</comment>
<comment type="subcellular location">
    <subcellularLocation>
        <location evidence="5">Cytoplasm</location>
    </subcellularLocation>
</comment>
<dbReference type="Gene3D" id="3.65.10.20">
    <property type="entry name" value="RNA 3'-terminal phosphate cyclase domain"/>
    <property type="match status" value="1"/>
</dbReference>
<dbReference type="InterPro" id="IPR013791">
    <property type="entry name" value="RNA3'-term_phos_cycl_insert"/>
</dbReference>
<evidence type="ECO:0000313" key="9">
    <source>
        <dbReference type="EMBL" id="MBB4660280.1"/>
    </source>
</evidence>
<dbReference type="NCBIfam" id="TIGR03399">
    <property type="entry name" value="RNA_3prim_cycl"/>
    <property type="match status" value="1"/>
</dbReference>
<keyword evidence="2 5" id="KW-0436">Ligase</keyword>
<evidence type="ECO:0000259" key="8">
    <source>
        <dbReference type="Pfam" id="PF05189"/>
    </source>
</evidence>
<comment type="caution">
    <text evidence="9">The sequence shown here is derived from an EMBL/GenBank/DDBJ whole genome shotgun (WGS) entry which is preliminary data.</text>
</comment>
<evidence type="ECO:0000256" key="5">
    <source>
        <dbReference type="HAMAP-Rule" id="MF_00200"/>
    </source>
</evidence>
<keyword evidence="3 5" id="KW-0547">Nucleotide-binding</keyword>
<accession>A0A840I8J8</accession>
<dbReference type="Proteomes" id="UP000563524">
    <property type="component" value="Unassembled WGS sequence"/>
</dbReference>
<dbReference type="AlphaFoldDB" id="A0A840I8J8"/>
<dbReference type="InterPro" id="IPR036553">
    <property type="entry name" value="RPTC_insert"/>
</dbReference>
<dbReference type="GO" id="GO:0005524">
    <property type="term" value="F:ATP binding"/>
    <property type="evidence" value="ECO:0007669"/>
    <property type="project" value="UniProtKB-KW"/>
</dbReference>
<feature type="binding site" evidence="5">
    <location>
        <begin position="281"/>
        <end position="285"/>
    </location>
    <ligand>
        <name>ATP</name>
        <dbReference type="ChEBI" id="CHEBI:30616"/>
    </ligand>
</feature>
<dbReference type="EC" id="6.5.1.4" evidence="5 6"/>
<keyword evidence="10" id="KW-1185">Reference proteome</keyword>
<proteinExistence type="inferred from homology"/>
<dbReference type="InterPro" id="IPR017770">
    <property type="entry name" value="RNA3'_term_phos_cyc_type_1"/>
</dbReference>
<dbReference type="InterPro" id="IPR023797">
    <property type="entry name" value="RNA3'_phos_cyclase_dom"/>
</dbReference>
<evidence type="ECO:0000256" key="2">
    <source>
        <dbReference type="ARBA" id="ARBA00022598"/>
    </source>
</evidence>
<comment type="function">
    <text evidence="5">Catalyzes the conversion of 3'-phosphate to a 2',3'-cyclic phosphodiester at the end of RNA. The mechanism of action of the enzyme occurs in 3 steps: (A) adenylation of the enzyme by ATP; (B) transfer of adenylate to an RNA-N3'P to produce RNA-N3'PP5'A; (C) and attack of the adjacent 2'-hydroxyl on the 3'-phosphorus in the diester linkage to produce the cyclic end product. The biological role of this enzyme is unknown but it is likely to function in some aspects of cellular RNA processing.</text>
</comment>
<dbReference type="PANTHER" id="PTHR11096">
    <property type="entry name" value="RNA 3' TERMINAL PHOSPHATE CYCLASE"/>
    <property type="match status" value="1"/>
</dbReference>